<dbReference type="InterPro" id="IPR013332">
    <property type="entry name" value="KPR_N"/>
</dbReference>
<dbReference type="Proteomes" id="UP000473571">
    <property type="component" value="Unassembled WGS sequence"/>
</dbReference>
<dbReference type="SUPFAM" id="SSF51735">
    <property type="entry name" value="NAD(P)-binding Rossmann-fold domains"/>
    <property type="match status" value="1"/>
</dbReference>
<reference evidence="2 3" key="1">
    <citation type="submission" date="2019-09" db="EMBL/GenBank/DDBJ databases">
        <title>Draft genome sequences of 48 bacterial type strains from the CCUG.</title>
        <authorList>
            <person name="Tunovic T."/>
            <person name="Pineiro-Iglesias B."/>
            <person name="Unosson C."/>
            <person name="Inganas E."/>
            <person name="Ohlen M."/>
            <person name="Cardew S."/>
            <person name="Jensie-Markopoulos S."/>
            <person name="Salva-Serra F."/>
            <person name="Jaen-Luchoro D."/>
            <person name="Karlsson R."/>
            <person name="Svensson-Stadler L."/>
            <person name="Chun J."/>
            <person name="Moore E."/>
        </authorList>
    </citation>
    <scope>NUCLEOTIDE SEQUENCE [LARGE SCALE GENOMIC DNA]</scope>
    <source>
        <strain evidence="2 3">CCUG 65687</strain>
    </source>
</reference>
<dbReference type="RefSeq" id="WP_282960141.1">
    <property type="nucleotide sequence ID" value="NZ_VZOL01000039.1"/>
</dbReference>
<dbReference type="InterPro" id="IPR036291">
    <property type="entry name" value="NAD(P)-bd_dom_sf"/>
</dbReference>
<sequence>MRILVVGAGAVGGYFGGRLAAAGRDVTFLVREARAAALARDGLQIR</sequence>
<organism evidence="2 3">
    <name type="scientific">Burkholderia territorii</name>
    <dbReference type="NCBI Taxonomy" id="1503055"/>
    <lineage>
        <taxon>Bacteria</taxon>
        <taxon>Pseudomonadati</taxon>
        <taxon>Pseudomonadota</taxon>
        <taxon>Betaproteobacteria</taxon>
        <taxon>Burkholderiales</taxon>
        <taxon>Burkholderiaceae</taxon>
        <taxon>Burkholderia</taxon>
        <taxon>Burkholderia cepacia complex</taxon>
    </lineage>
</organism>
<dbReference type="Pfam" id="PF02558">
    <property type="entry name" value="ApbA"/>
    <property type="match status" value="1"/>
</dbReference>
<gene>
    <name evidence="2" type="ORF">F7R13_06140</name>
</gene>
<accession>A0A6L3NND0</accession>
<comment type="caution">
    <text evidence="2">The sequence shown here is derived from an EMBL/GenBank/DDBJ whole genome shotgun (WGS) entry which is preliminary data.</text>
</comment>
<dbReference type="AlphaFoldDB" id="A0A6L3NND0"/>
<proteinExistence type="predicted"/>
<name>A0A6L3NND0_9BURK</name>
<feature type="domain" description="Ketopantoate reductase N-terminal" evidence="1">
    <location>
        <begin position="3"/>
        <end position="45"/>
    </location>
</feature>
<dbReference type="EMBL" id="VZOL01000039">
    <property type="protein sequence ID" value="KAB0685064.1"/>
    <property type="molecule type" value="Genomic_DNA"/>
</dbReference>
<protein>
    <submittedName>
        <fullName evidence="2">2-dehydropantoate 2-reductase</fullName>
    </submittedName>
</protein>
<feature type="non-terminal residue" evidence="2">
    <location>
        <position position="46"/>
    </location>
</feature>
<dbReference type="Gene3D" id="3.40.50.720">
    <property type="entry name" value="NAD(P)-binding Rossmann-like Domain"/>
    <property type="match status" value="1"/>
</dbReference>
<evidence type="ECO:0000313" key="3">
    <source>
        <dbReference type="Proteomes" id="UP000473571"/>
    </source>
</evidence>
<evidence type="ECO:0000313" key="2">
    <source>
        <dbReference type="EMBL" id="KAB0685064.1"/>
    </source>
</evidence>
<evidence type="ECO:0000259" key="1">
    <source>
        <dbReference type="Pfam" id="PF02558"/>
    </source>
</evidence>